<dbReference type="OrthoDB" id="4224322at2"/>
<dbReference type="EMBL" id="SBIP01000003">
    <property type="protein sequence ID" value="RWX76572.1"/>
    <property type="molecule type" value="Genomic_DNA"/>
</dbReference>
<dbReference type="GO" id="GO:0003676">
    <property type="term" value="F:nucleic acid binding"/>
    <property type="evidence" value="ECO:0007669"/>
    <property type="project" value="InterPro"/>
</dbReference>
<dbReference type="RefSeq" id="WP_128443490.1">
    <property type="nucleotide sequence ID" value="NZ_SBIP01000003.1"/>
</dbReference>
<name>A0A444LEE7_9HYPH</name>
<dbReference type="PANTHER" id="PTHR47649:SF1">
    <property type="entry name" value="RIBONUCLEASE D"/>
    <property type="match status" value="1"/>
</dbReference>
<dbReference type="PANTHER" id="PTHR47649">
    <property type="entry name" value="RIBONUCLEASE D"/>
    <property type="match status" value="1"/>
</dbReference>
<accession>A0A444LEE7</accession>
<dbReference type="InterPro" id="IPR002562">
    <property type="entry name" value="3'-5'_exonuclease_dom"/>
</dbReference>
<dbReference type="Proteomes" id="UP000287687">
    <property type="component" value="Unassembled WGS sequence"/>
</dbReference>
<dbReference type="Pfam" id="PF01612">
    <property type="entry name" value="DNA_pol_A_exo1"/>
    <property type="match status" value="1"/>
</dbReference>
<proteinExistence type="predicted"/>
<gene>
    <name evidence="2" type="ORF">EPK99_12850</name>
</gene>
<feature type="domain" description="3'-5' exonuclease" evidence="1">
    <location>
        <begin position="1"/>
        <end position="172"/>
    </location>
</feature>
<dbReference type="GO" id="GO:0006139">
    <property type="term" value="P:nucleobase-containing compound metabolic process"/>
    <property type="evidence" value="ECO:0007669"/>
    <property type="project" value="InterPro"/>
</dbReference>
<evidence type="ECO:0000313" key="3">
    <source>
        <dbReference type="Proteomes" id="UP000287687"/>
    </source>
</evidence>
<dbReference type="AlphaFoldDB" id="A0A444LEE7"/>
<comment type="caution">
    <text evidence="2">The sequence shown here is derived from an EMBL/GenBank/DDBJ whole genome shotgun (WGS) entry which is preliminary data.</text>
</comment>
<evidence type="ECO:0000259" key="1">
    <source>
        <dbReference type="SMART" id="SM00474"/>
    </source>
</evidence>
<dbReference type="InterPro" id="IPR012337">
    <property type="entry name" value="RNaseH-like_sf"/>
</dbReference>
<dbReference type="CDD" id="cd06142">
    <property type="entry name" value="RNaseD_exo"/>
    <property type="match status" value="1"/>
</dbReference>
<evidence type="ECO:0000313" key="2">
    <source>
        <dbReference type="EMBL" id="RWX76572.1"/>
    </source>
</evidence>
<protein>
    <submittedName>
        <fullName evidence="2">Ribonuclease D</fullName>
    </submittedName>
</protein>
<sequence length="207" mass="23164">MAEIRYHEGDISVTDAARYTAGVAVDTETLGLVPRRDRLCVVQLSPGDGTADVVRIAQDQKEAPNLVALLADPTQEKIFHYGRFDIAVLFHTFGMTATPVFCTKIASRLARTYTDRHGLKDNLKELLDVDVSKAQQQSDWAAETLSQAQLDYAASDVLHLHALRDKLTARLLRDRRLELAQACFEFLPTRAKLDLLGWQETDIFAHS</sequence>
<reference evidence="2 3" key="1">
    <citation type="submission" date="2019-01" db="EMBL/GenBank/DDBJ databases">
        <title>The draft genome of Rhizobium sp. 24NR.</title>
        <authorList>
            <person name="Liu L."/>
            <person name="Liang L."/>
            <person name="Shi S."/>
            <person name="Xu L."/>
            <person name="Wang X."/>
            <person name="Li L."/>
            <person name="Zhang X."/>
        </authorList>
    </citation>
    <scope>NUCLEOTIDE SEQUENCE [LARGE SCALE GENOMIC DNA]</scope>
    <source>
        <strain evidence="2 3">24NR</strain>
    </source>
</reference>
<dbReference type="InterPro" id="IPR051086">
    <property type="entry name" value="RNase_D-like"/>
</dbReference>
<keyword evidence="3" id="KW-1185">Reference proteome</keyword>
<dbReference type="GO" id="GO:0008408">
    <property type="term" value="F:3'-5' exonuclease activity"/>
    <property type="evidence" value="ECO:0007669"/>
    <property type="project" value="InterPro"/>
</dbReference>
<dbReference type="SMART" id="SM00474">
    <property type="entry name" value="35EXOc"/>
    <property type="match status" value="1"/>
</dbReference>
<dbReference type="Gene3D" id="3.30.420.10">
    <property type="entry name" value="Ribonuclease H-like superfamily/Ribonuclease H"/>
    <property type="match status" value="1"/>
</dbReference>
<dbReference type="InterPro" id="IPR036397">
    <property type="entry name" value="RNaseH_sf"/>
</dbReference>
<dbReference type="SUPFAM" id="SSF53098">
    <property type="entry name" value="Ribonuclease H-like"/>
    <property type="match status" value="1"/>
</dbReference>
<organism evidence="2 3">
    <name type="scientific">Neorhizobium lilium</name>
    <dbReference type="NCBI Taxonomy" id="2503024"/>
    <lineage>
        <taxon>Bacteria</taxon>
        <taxon>Pseudomonadati</taxon>
        <taxon>Pseudomonadota</taxon>
        <taxon>Alphaproteobacteria</taxon>
        <taxon>Hyphomicrobiales</taxon>
        <taxon>Rhizobiaceae</taxon>
        <taxon>Rhizobium/Agrobacterium group</taxon>
        <taxon>Neorhizobium</taxon>
    </lineage>
</organism>